<dbReference type="EC" id="6.3.2.8" evidence="3 14"/>
<keyword evidence="8 14" id="KW-0067">ATP-binding</keyword>
<comment type="pathway">
    <text evidence="2 14">Cell wall biogenesis; peptidoglycan biosynthesis.</text>
</comment>
<keyword evidence="11 14" id="KW-0131">Cell cycle</keyword>
<dbReference type="PANTHER" id="PTHR43445">
    <property type="entry name" value="UDP-N-ACETYLMURAMATE--L-ALANINE LIGASE-RELATED"/>
    <property type="match status" value="1"/>
</dbReference>
<dbReference type="AlphaFoldDB" id="A0A497E5N5"/>
<dbReference type="InterPro" id="IPR000713">
    <property type="entry name" value="Mur_ligase_N"/>
</dbReference>
<evidence type="ECO:0000256" key="13">
    <source>
        <dbReference type="ARBA" id="ARBA00047833"/>
    </source>
</evidence>
<comment type="subcellular location">
    <subcellularLocation>
        <location evidence="1 14">Cytoplasm</location>
    </subcellularLocation>
</comment>
<evidence type="ECO:0000256" key="7">
    <source>
        <dbReference type="ARBA" id="ARBA00022741"/>
    </source>
</evidence>
<feature type="domain" description="Mur ligase central" evidence="18">
    <location>
        <begin position="110"/>
        <end position="292"/>
    </location>
</feature>
<dbReference type="Pfam" id="PF01225">
    <property type="entry name" value="Mur_ligase"/>
    <property type="match status" value="1"/>
</dbReference>
<dbReference type="GO" id="GO:0005524">
    <property type="term" value="F:ATP binding"/>
    <property type="evidence" value="ECO:0007669"/>
    <property type="project" value="UniProtKB-UniRule"/>
</dbReference>
<feature type="binding site" evidence="14">
    <location>
        <begin position="112"/>
        <end position="118"/>
    </location>
    <ligand>
        <name>ATP</name>
        <dbReference type="ChEBI" id="CHEBI:30616"/>
    </ligand>
</feature>
<protein>
    <recommendedName>
        <fullName evidence="3 14">UDP-N-acetylmuramate--L-alanine ligase</fullName>
        <ecNumber evidence="3 14">6.3.2.8</ecNumber>
    </recommendedName>
    <alternativeName>
        <fullName evidence="14">UDP-N-acetylmuramoyl-L-alanine synthetase</fullName>
    </alternativeName>
</protein>
<feature type="domain" description="Mur ligase N-terminal catalytic" evidence="16">
    <location>
        <begin position="8"/>
        <end position="104"/>
    </location>
</feature>
<evidence type="ECO:0000256" key="9">
    <source>
        <dbReference type="ARBA" id="ARBA00022960"/>
    </source>
</evidence>
<dbReference type="EMBL" id="QMPZ01000014">
    <property type="protein sequence ID" value="RLE10215.1"/>
    <property type="molecule type" value="Genomic_DNA"/>
</dbReference>
<dbReference type="NCBIfam" id="TIGR01082">
    <property type="entry name" value="murC"/>
    <property type="match status" value="1"/>
</dbReference>
<evidence type="ECO:0000256" key="2">
    <source>
        <dbReference type="ARBA" id="ARBA00004752"/>
    </source>
</evidence>
<evidence type="ECO:0000256" key="6">
    <source>
        <dbReference type="ARBA" id="ARBA00022618"/>
    </source>
</evidence>
<evidence type="ECO:0000259" key="17">
    <source>
        <dbReference type="Pfam" id="PF02875"/>
    </source>
</evidence>
<evidence type="ECO:0000256" key="5">
    <source>
        <dbReference type="ARBA" id="ARBA00022598"/>
    </source>
</evidence>
<dbReference type="Pfam" id="PF02875">
    <property type="entry name" value="Mur_ligase_C"/>
    <property type="match status" value="1"/>
</dbReference>
<keyword evidence="12 14" id="KW-0961">Cell wall biogenesis/degradation</keyword>
<gene>
    <name evidence="14" type="primary">murC</name>
    <name evidence="19" type="ORF">DRJ00_02130</name>
</gene>
<dbReference type="GO" id="GO:0051301">
    <property type="term" value="P:cell division"/>
    <property type="evidence" value="ECO:0007669"/>
    <property type="project" value="UniProtKB-KW"/>
</dbReference>
<evidence type="ECO:0000256" key="15">
    <source>
        <dbReference type="SAM" id="Phobius"/>
    </source>
</evidence>
<evidence type="ECO:0000256" key="10">
    <source>
        <dbReference type="ARBA" id="ARBA00022984"/>
    </source>
</evidence>
<dbReference type="UniPathway" id="UPA00219"/>
<accession>A0A497E5N5</accession>
<dbReference type="GO" id="GO:0005737">
    <property type="term" value="C:cytoplasm"/>
    <property type="evidence" value="ECO:0007669"/>
    <property type="project" value="UniProtKB-SubCell"/>
</dbReference>
<keyword evidence="9 14" id="KW-0133">Cell shape</keyword>
<keyword evidence="10 14" id="KW-0573">Peptidoglycan synthesis</keyword>
<dbReference type="PANTHER" id="PTHR43445:SF3">
    <property type="entry name" value="UDP-N-ACETYLMURAMATE--L-ALANINE LIGASE"/>
    <property type="match status" value="1"/>
</dbReference>
<keyword evidence="15" id="KW-0472">Membrane</keyword>
<keyword evidence="5 14" id="KW-0436">Ligase</keyword>
<reference evidence="19 20" key="1">
    <citation type="submission" date="2018-06" db="EMBL/GenBank/DDBJ databases">
        <title>Extensive metabolic versatility and redundancy in microbially diverse, dynamic hydrothermal sediments.</title>
        <authorList>
            <person name="Dombrowski N."/>
            <person name="Teske A."/>
            <person name="Baker B.J."/>
        </authorList>
    </citation>
    <scope>NUCLEOTIDE SEQUENCE [LARGE SCALE GENOMIC DNA]</scope>
    <source>
        <strain evidence="19">B47_G16</strain>
    </source>
</reference>
<evidence type="ECO:0000256" key="4">
    <source>
        <dbReference type="ARBA" id="ARBA00022490"/>
    </source>
</evidence>
<comment type="function">
    <text evidence="14">Cell wall formation.</text>
</comment>
<evidence type="ECO:0000256" key="1">
    <source>
        <dbReference type="ARBA" id="ARBA00004496"/>
    </source>
</evidence>
<dbReference type="InterPro" id="IPR036615">
    <property type="entry name" value="Mur_ligase_C_dom_sf"/>
</dbReference>
<dbReference type="InterPro" id="IPR004101">
    <property type="entry name" value="Mur_ligase_C"/>
</dbReference>
<evidence type="ECO:0000313" key="19">
    <source>
        <dbReference type="EMBL" id="RLE10215.1"/>
    </source>
</evidence>
<dbReference type="GO" id="GO:0071555">
    <property type="term" value="P:cell wall organization"/>
    <property type="evidence" value="ECO:0007669"/>
    <property type="project" value="UniProtKB-KW"/>
</dbReference>
<sequence length="460" mass="51104">MLRGVRSIHFIGIGGIGMSALARVLLKMGYKISGSDIRKNRLTQRLEDEGACIREGHVPSNLDRADLVVVSSAISSDNPELREARKRDIRIVSRGELLAYLTRDKDGIVVAGTHGKTTTSSLIWAVLKQGGEDPTVFVGGEINEIGGNSRLGKSGYAVVESDESDGSFLLLSPKVAVLTNLEDDHLEHYRSEEKLFEAFVQFTKRLKRGGILIVNKDDANLRRVLKKLSLDPSQGLLTYGIESRADLSAHKIKLKGFSSSYEVNCGGRFFDQVKLSLPGRHNVYNSLAAIAVGMVLKVDWEKVKLALSSFQGVRRRFERLGETSSHILVIDDYAHHPTEVKAVLRTARGLGRRVIAVFQPHRYSRTKLLAEKFANAFEEADLLILTDIYGAGEDPLPGIDGRWLFERIFTQGKEAYYFPHKEQIVSFLGEKTKEGDLVLTIGAGDIREVGRKFLDRRNDG</sequence>
<dbReference type="Pfam" id="PF08245">
    <property type="entry name" value="Mur_ligase_M"/>
    <property type="match status" value="1"/>
</dbReference>
<dbReference type="InterPro" id="IPR013221">
    <property type="entry name" value="Mur_ligase_cen"/>
</dbReference>
<dbReference type="Gene3D" id="3.40.50.720">
    <property type="entry name" value="NAD(P)-binding Rossmann-like Domain"/>
    <property type="match status" value="1"/>
</dbReference>
<evidence type="ECO:0000256" key="14">
    <source>
        <dbReference type="HAMAP-Rule" id="MF_00046"/>
    </source>
</evidence>
<name>A0A497E5N5_UNCAE</name>
<comment type="catalytic activity">
    <reaction evidence="13 14">
        <text>UDP-N-acetyl-alpha-D-muramate + L-alanine + ATP = UDP-N-acetyl-alpha-D-muramoyl-L-alanine + ADP + phosphate + H(+)</text>
        <dbReference type="Rhea" id="RHEA:23372"/>
        <dbReference type="ChEBI" id="CHEBI:15378"/>
        <dbReference type="ChEBI" id="CHEBI:30616"/>
        <dbReference type="ChEBI" id="CHEBI:43474"/>
        <dbReference type="ChEBI" id="CHEBI:57972"/>
        <dbReference type="ChEBI" id="CHEBI:70757"/>
        <dbReference type="ChEBI" id="CHEBI:83898"/>
        <dbReference type="ChEBI" id="CHEBI:456216"/>
        <dbReference type="EC" id="6.3.2.8"/>
    </reaction>
</comment>
<evidence type="ECO:0000256" key="11">
    <source>
        <dbReference type="ARBA" id="ARBA00023306"/>
    </source>
</evidence>
<dbReference type="InterPro" id="IPR050061">
    <property type="entry name" value="MurCDEF_pg_biosynth"/>
</dbReference>
<keyword evidence="15" id="KW-1133">Transmembrane helix</keyword>
<evidence type="ECO:0000313" key="20">
    <source>
        <dbReference type="Proteomes" id="UP000279422"/>
    </source>
</evidence>
<keyword evidence="7 14" id="KW-0547">Nucleotide-binding</keyword>
<dbReference type="SUPFAM" id="SSF51984">
    <property type="entry name" value="MurCD N-terminal domain"/>
    <property type="match status" value="1"/>
</dbReference>
<dbReference type="GO" id="GO:0009252">
    <property type="term" value="P:peptidoglycan biosynthetic process"/>
    <property type="evidence" value="ECO:0007669"/>
    <property type="project" value="UniProtKB-UniRule"/>
</dbReference>
<dbReference type="GO" id="GO:0008763">
    <property type="term" value="F:UDP-N-acetylmuramate-L-alanine ligase activity"/>
    <property type="evidence" value="ECO:0007669"/>
    <property type="project" value="UniProtKB-UniRule"/>
</dbReference>
<dbReference type="Gene3D" id="3.40.1190.10">
    <property type="entry name" value="Mur-like, catalytic domain"/>
    <property type="match status" value="1"/>
</dbReference>
<evidence type="ECO:0000256" key="3">
    <source>
        <dbReference type="ARBA" id="ARBA00012211"/>
    </source>
</evidence>
<keyword evidence="15" id="KW-0812">Transmembrane</keyword>
<dbReference type="HAMAP" id="MF_00046">
    <property type="entry name" value="MurC"/>
    <property type="match status" value="1"/>
</dbReference>
<dbReference type="SUPFAM" id="SSF53244">
    <property type="entry name" value="MurD-like peptide ligases, peptide-binding domain"/>
    <property type="match status" value="1"/>
</dbReference>
<dbReference type="InterPro" id="IPR005758">
    <property type="entry name" value="UDP-N-AcMur_Ala_ligase_MurC"/>
</dbReference>
<feature type="domain" description="Mur ligase C-terminal" evidence="17">
    <location>
        <begin position="315"/>
        <end position="444"/>
    </location>
</feature>
<evidence type="ECO:0000256" key="8">
    <source>
        <dbReference type="ARBA" id="ARBA00022840"/>
    </source>
</evidence>
<proteinExistence type="inferred from homology"/>
<organism evidence="19 20">
    <name type="scientific">Aerophobetes bacterium</name>
    <dbReference type="NCBI Taxonomy" id="2030807"/>
    <lineage>
        <taxon>Bacteria</taxon>
        <taxon>Candidatus Aerophobota</taxon>
    </lineage>
</organism>
<dbReference type="GO" id="GO:0008360">
    <property type="term" value="P:regulation of cell shape"/>
    <property type="evidence" value="ECO:0007669"/>
    <property type="project" value="UniProtKB-KW"/>
</dbReference>
<feature type="transmembrane region" description="Helical" evidence="15">
    <location>
        <begin position="6"/>
        <end position="26"/>
    </location>
</feature>
<keyword evidence="4 14" id="KW-0963">Cytoplasm</keyword>
<dbReference type="Proteomes" id="UP000279422">
    <property type="component" value="Unassembled WGS sequence"/>
</dbReference>
<dbReference type="Gene3D" id="3.90.190.20">
    <property type="entry name" value="Mur ligase, C-terminal domain"/>
    <property type="match status" value="1"/>
</dbReference>
<dbReference type="SUPFAM" id="SSF53623">
    <property type="entry name" value="MurD-like peptide ligases, catalytic domain"/>
    <property type="match status" value="1"/>
</dbReference>
<evidence type="ECO:0000259" key="18">
    <source>
        <dbReference type="Pfam" id="PF08245"/>
    </source>
</evidence>
<comment type="caution">
    <text evidence="19">The sequence shown here is derived from an EMBL/GenBank/DDBJ whole genome shotgun (WGS) entry which is preliminary data.</text>
</comment>
<evidence type="ECO:0000259" key="16">
    <source>
        <dbReference type="Pfam" id="PF01225"/>
    </source>
</evidence>
<evidence type="ECO:0000256" key="12">
    <source>
        <dbReference type="ARBA" id="ARBA00023316"/>
    </source>
</evidence>
<keyword evidence="6 14" id="KW-0132">Cell division</keyword>
<dbReference type="InterPro" id="IPR036565">
    <property type="entry name" value="Mur-like_cat_sf"/>
</dbReference>
<comment type="similarity">
    <text evidence="14">Belongs to the MurCDEF family.</text>
</comment>